<evidence type="ECO:0000313" key="4">
    <source>
        <dbReference type="Proteomes" id="UP000579647"/>
    </source>
</evidence>
<dbReference type="AlphaFoldDB" id="A0A840WC50"/>
<feature type="transmembrane region" description="Helical" evidence="2">
    <location>
        <begin position="59"/>
        <end position="79"/>
    </location>
</feature>
<organism evidence="3 4">
    <name type="scientific">Nocardiopsis metallicus</name>
    <dbReference type="NCBI Taxonomy" id="179819"/>
    <lineage>
        <taxon>Bacteria</taxon>
        <taxon>Bacillati</taxon>
        <taxon>Actinomycetota</taxon>
        <taxon>Actinomycetes</taxon>
        <taxon>Streptosporangiales</taxon>
        <taxon>Nocardiopsidaceae</taxon>
        <taxon>Nocardiopsis</taxon>
    </lineage>
</organism>
<sequence>MQQDDHPSNPQPGPAPGSQPERSPSPHRRPRTIQDGPAPIPRSRLEARIDRVVERAHPATWPLSLAAVALAGAALLHFVDPNEPGNYPTCPWLLLTGTFCPGCGTMRAVALLTHLDVPGALGMNPLLVLLLPFLAHTYLRWLIRALRPRARPPEPGSTWTVWTILVSFVVFWIARNLPWFSFLAPGTPLLPTW</sequence>
<keyword evidence="2" id="KW-0472">Membrane</keyword>
<dbReference type="Proteomes" id="UP000579647">
    <property type="component" value="Unassembled WGS sequence"/>
</dbReference>
<name>A0A840WC50_9ACTN</name>
<keyword evidence="2" id="KW-0812">Transmembrane</keyword>
<evidence type="ECO:0000256" key="1">
    <source>
        <dbReference type="SAM" id="MobiDB-lite"/>
    </source>
</evidence>
<dbReference type="InterPro" id="IPR021215">
    <property type="entry name" value="DUF2752"/>
</dbReference>
<keyword evidence="4" id="KW-1185">Reference proteome</keyword>
<proteinExistence type="predicted"/>
<comment type="caution">
    <text evidence="3">The sequence shown here is derived from an EMBL/GenBank/DDBJ whole genome shotgun (WGS) entry which is preliminary data.</text>
</comment>
<gene>
    <name evidence="3" type="ORF">HNR07_000454</name>
</gene>
<dbReference type="RefSeq" id="WP_184361264.1">
    <property type="nucleotide sequence ID" value="NZ_BAAAKM010000001.1"/>
</dbReference>
<feature type="transmembrane region" description="Helical" evidence="2">
    <location>
        <begin position="91"/>
        <end position="113"/>
    </location>
</feature>
<protein>
    <recommendedName>
        <fullName evidence="5">DUF2752 domain-containing protein</fullName>
    </recommendedName>
</protein>
<evidence type="ECO:0000313" key="3">
    <source>
        <dbReference type="EMBL" id="MBB5489317.1"/>
    </source>
</evidence>
<feature type="transmembrane region" description="Helical" evidence="2">
    <location>
        <begin position="155"/>
        <end position="174"/>
    </location>
</feature>
<reference evidence="3 4" key="1">
    <citation type="submission" date="2020-08" db="EMBL/GenBank/DDBJ databases">
        <title>Sequencing the genomes of 1000 actinobacteria strains.</title>
        <authorList>
            <person name="Klenk H.-P."/>
        </authorList>
    </citation>
    <scope>NUCLEOTIDE SEQUENCE [LARGE SCALE GENOMIC DNA]</scope>
    <source>
        <strain evidence="3 4">DSM 44598</strain>
    </source>
</reference>
<accession>A0A840WC50</accession>
<feature type="region of interest" description="Disordered" evidence="1">
    <location>
        <begin position="1"/>
        <end position="41"/>
    </location>
</feature>
<dbReference type="EMBL" id="JACHDO010000001">
    <property type="protein sequence ID" value="MBB5489317.1"/>
    <property type="molecule type" value="Genomic_DNA"/>
</dbReference>
<feature type="transmembrane region" description="Helical" evidence="2">
    <location>
        <begin position="125"/>
        <end position="143"/>
    </location>
</feature>
<evidence type="ECO:0008006" key="5">
    <source>
        <dbReference type="Google" id="ProtNLM"/>
    </source>
</evidence>
<evidence type="ECO:0000256" key="2">
    <source>
        <dbReference type="SAM" id="Phobius"/>
    </source>
</evidence>
<keyword evidence="2" id="KW-1133">Transmembrane helix</keyword>
<dbReference type="Pfam" id="PF10825">
    <property type="entry name" value="DUF2752"/>
    <property type="match status" value="1"/>
</dbReference>